<proteinExistence type="predicted"/>
<dbReference type="AlphaFoldDB" id="A0A225VTW5"/>
<sequence>MDKSKSHVQAMQARIVSANYVASYRSLGNRKWEDEPKKKGGECFYCEGQYNRDGETHRKAACRKMKNDRSIGGSFSCEVEKKGSKKKSKPMREEIPANVALMQPIKKLRLRLWRKQEPGYGTTLTSEQTQQDADELMTSLPSSPTPSSSSSTMNDDENDIDECEQGYFPSHSVKLSEASARLKRPR</sequence>
<dbReference type="EMBL" id="NBNE01003220">
    <property type="protein sequence ID" value="OWZ08247.1"/>
    <property type="molecule type" value="Genomic_DNA"/>
</dbReference>
<gene>
    <name evidence="2" type="ORF">PHMEG_00019242</name>
</gene>
<accession>A0A225VTW5</accession>
<evidence type="ECO:0000313" key="3">
    <source>
        <dbReference type="Proteomes" id="UP000198211"/>
    </source>
</evidence>
<dbReference type="OrthoDB" id="126488at2759"/>
<feature type="compositionally biased region" description="Acidic residues" evidence="1">
    <location>
        <begin position="154"/>
        <end position="164"/>
    </location>
</feature>
<keyword evidence="3" id="KW-1185">Reference proteome</keyword>
<feature type="region of interest" description="Disordered" evidence="1">
    <location>
        <begin position="70"/>
        <end position="97"/>
    </location>
</feature>
<feature type="compositionally biased region" description="Low complexity" evidence="1">
    <location>
        <begin position="138"/>
        <end position="152"/>
    </location>
</feature>
<feature type="compositionally biased region" description="Polar residues" evidence="1">
    <location>
        <begin position="122"/>
        <end position="131"/>
    </location>
</feature>
<name>A0A225VTW5_9STRA</name>
<evidence type="ECO:0000256" key="1">
    <source>
        <dbReference type="SAM" id="MobiDB-lite"/>
    </source>
</evidence>
<organism evidence="2 3">
    <name type="scientific">Phytophthora megakarya</name>
    <dbReference type="NCBI Taxonomy" id="4795"/>
    <lineage>
        <taxon>Eukaryota</taxon>
        <taxon>Sar</taxon>
        <taxon>Stramenopiles</taxon>
        <taxon>Oomycota</taxon>
        <taxon>Peronosporomycetes</taxon>
        <taxon>Peronosporales</taxon>
        <taxon>Peronosporaceae</taxon>
        <taxon>Phytophthora</taxon>
    </lineage>
</organism>
<feature type="region of interest" description="Disordered" evidence="1">
    <location>
        <begin position="118"/>
        <end position="186"/>
    </location>
</feature>
<dbReference type="Proteomes" id="UP000198211">
    <property type="component" value="Unassembled WGS sequence"/>
</dbReference>
<comment type="caution">
    <text evidence="2">The sequence shown here is derived from an EMBL/GenBank/DDBJ whole genome shotgun (WGS) entry which is preliminary data.</text>
</comment>
<protein>
    <submittedName>
        <fullName evidence="2">Uncharacterized protein</fullName>
    </submittedName>
</protein>
<evidence type="ECO:0000313" key="2">
    <source>
        <dbReference type="EMBL" id="OWZ08247.1"/>
    </source>
</evidence>
<reference evidence="3" key="1">
    <citation type="submission" date="2017-03" db="EMBL/GenBank/DDBJ databases">
        <title>Phytopthora megakarya and P. palmivora, two closely related causual agents of cacao black pod achieved similar genome size and gene model numbers by different mechanisms.</title>
        <authorList>
            <person name="Ali S."/>
            <person name="Shao J."/>
            <person name="Larry D.J."/>
            <person name="Kronmiller B."/>
            <person name="Shen D."/>
            <person name="Strem M.D."/>
            <person name="Melnick R.L."/>
            <person name="Guiltinan M.J."/>
            <person name="Tyler B.M."/>
            <person name="Meinhardt L.W."/>
            <person name="Bailey B.A."/>
        </authorList>
    </citation>
    <scope>NUCLEOTIDE SEQUENCE [LARGE SCALE GENOMIC DNA]</scope>
    <source>
        <strain evidence="3">zdho120</strain>
    </source>
</reference>